<keyword evidence="3" id="KW-0378">Hydrolase</keyword>
<feature type="domain" description="Endo-beta-1,6-galactanase-like" evidence="2">
    <location>
        <begin position="43"/>
        <end position="263"/>
    </location>
</feature>
<protein>
    <submittedName>
        <fullName evidence="3">Glycoside hydrolase</fullName>
    </submittedName>
</protein>
<dbReference type="PANTHER" id="PTHR42767">
    <property type="entry name" value="ENDO-BETA-1,6-GALACTANASE"/>
    <property type="match status" value="1"/>
</dbReference>
<keyword evidence="1" id="KW-0732">Signal</keyword>
<dbReference type="InterPro" id="IPR017853">
    <property type="entry name" value="GH"/>
</dbReference>
<name>A0ABW4JHL3_9BACL</name>
<evidence type="ECO:0000256" key="1">
    <source>
        <dbReference type="SAM" id="SignalP"/>
    </source>
</evidence>
<accession>A0ABW4JHL3</accession>
<dbReference type="Pfam" id="PF14587">
    <property type="entry name" value="Glyco_hydr_30_2"/>
    <property type="match status" value="1"/>
</dbReference>
<dbReference type="EMBL" id="JBHUCX010000028">
    <property type="protein sequence ID" value="MFD1675493.1"/>
    <property type="molecule type" value="Genomic_DNA"/>
</dbReference>
<dbReference type="Gene3D" id="3.20.20.80">
    <property type="entry name" value="Glycosidases"/>
    <property type="match status" value="1"/>
</dbReference>
<reference evidence="4" key="1">
    <citation type="journal article" date="2019" name="Int. J. Syst. Evol. Microbiol.">
        <title>The Global Catalogue of Microorganisms (GCM) 10K type strain sequencing project: providing services to taxonomists for standard genome sequencing and annotation.</title>
        <authorList>
            <consortium name="The Broad Institute Genomics Platform"/>
            <consortium name="The Broad Institute Genome Sequencing Center for Infectious Disease"/>
            <person name="Wu L."/>
            <person name="Ma J."/>
        </authorList>
    </citation>
    <scope>NUCLEOTIDE SEQUENCE [LARGE SCALE GENOMIC DNA]</scope>
    <source>
        <strain evidence="4">CGMCC 1.12286</strain>
    </source>
</reference>
<dbReference type="PANTHER" id="PTHR42767:SF1">
    <property type="entry name" value="ENDO-BETA-1,6-GALACTANASE-LIKE DOMAIN-CONTAINING PROTEIN"/>
    <property type="match status" value="1"/>
</dbReference>
<dbReference type="Proteomes" id="UP001597079">
    <property type="component" value="Unassembled WGS sequence"/>
</dbReference>
<feature type="signal peptide" evidence="1">
    <location>
        <begin position="1"/>
        <end position="22"/>
    </location>
</feature>
<dbReference type="Gene3D" id="2.60.40.1180">
    <property type="entry name" value="Golgi alpha-mannosidase II"/>
    <property type="match status" value="1"/>
</dbReference>
<dbReference type="InterPro" id="IPR013780">
    <property type="entry name" value="Glyco_hydro_b"/>
</dbReference>
<evidence type="ECO:0000259" key="2">
    <source>
        <dbReference type="Pfam" id="PF14587"/>
    </source>
</evidence>
<evidence type="ECO:0000313" key="4">
    <source>
        <dbReference type="Proteomes" id="UP001597079"/>
    </source>
</evidence>
<dbReference type="SUPFAM" id="SSF51445">
    <property type="entry name" value="(Trans)glycosidases"/>
    <property type="match status" value="1"/>
</dbReference>
<dbReference type="RefSeq" id="WP_377943364.1">
    <property type="nucleotide sequence ID" value="NZ_JBHUCX010000028.1"/>
</dbReference>
<gene>
    <name evidence="3" type="ORF">ACFSB2_12395</name>
</gene>
<feature type="chain" id="PRO_5046754637" evidence="1">
    <location>
        <begin position="23"/>
        <end position="476"/>
    </location>
</feature>
<dbReference type="InterPro" id="IPR039514">
    <property type="entry name" value="6GAL-like"/>
</dbReference>
<keyword evidence="4" id="KW-1185">Reference proteome</keyword>
<proteinExistence type="predicted"/>
<dbReference type="PROSITE" id="PS51257">
    <property type="entry name" value="PROKAR_LIPOPROTEIN"/>
    <property type="match status" value="1"/>
</dbReference>
<evidence type="ECO:0000313" key="3">
    <source>
        <dbReference type="EMBL" id="MFD1675493.1"/>
    </source>
</evidence>
<dbReference type="InterPro" id="IPR039743">
    <property type="entry name" value="6GAL/EXGAL"/>
</dbReference>
<comment type="caution">
    <text evidence="3">The sequence shown here is derived from an EMBL/GenBank/DDBJ whole genome shotgun (WGS) entry which is preliminary data.</text>
</comment>
<sequence>MPRRVKSAQMTMAVLLATGLLSGCSATKPKSQPTAQPHAGTVVDVDPAVRYQTWQGWGTSLAWFAYVLGGAPDKIRNHIADLLFDPTKGLGLNVVRYNIGGGENPQYNFMDPRARVPGYEPSPGKFDWQADKTQRWMLQAAKDRGANVFEAFSNSPPYWMTNSGSVTGAKDGGDNLKASDYQAFAEYLATVVKHFQTAWHIDFSTVEPFNEPVSNWWKFGGTQEGAHFDNASQSKLIPMLTTALQQQGLHTGIAAPDDNSVDETLASWNAYPSAVQHDVTQINTHGYNGSDRQGLNAAAAKAGKNLWMSEYGDGDSSGMTMSTEIIADVKQLKPTAWVYWQAVDGPGWGMLQMDVNHPGHDQFKTTEKYYVMENYSKFIRPNYQFIQIGLPNALAAYNRAQHTLVIVTTNASSVQNTYDYNLKQFSKLGASVKVYRTSKDEHLKQLAAIPITQSSFSAVAKSKSVTTYVLTGVEAK</sequence>
<organism evidence="3 4">
    <name type="scientific">Alicyclobacillus fodiniaquatilis</name>
    <dbReference type="NCBI Taxonomy" id="1661150"/>
    <lineage>
        <taxon>Bacteria</taxon>
        <taxon>Bacillati</taxon>
        <taxon>Bacillota</taxon>
        <taxon>Bacilli</taxon>
        <taxon>Bacillales</taxon>
        <taxon>Alicyclobacillaceae</taxon>
        <taxon>Alicyclobacillus</taxon>
    </lineage>
</organism>
<dbReference type="GO" id="GO:0016787">
    <property type="term" value="F:hydrolase activity"/>
    <property type="evidence" value="ECO:0007669"/>
    <property type="project" value="UniProtKB-KW"/>
</dbReference>